<feature type="transmembrane region" description="Helical" evidence="9">
    <location>
        <begin position="559"/>
        <end position="583"/>
    </location>
</feature>
<dbReference type="GO" id="GO:0007030">
    <property type="term" value="P:Golgi organization"/>
    <property type="evidence" value="ECO:0007669"/>
    <property type="project" value="InterPro"/>
</dbReference>
<dbReference type="AlphaFoldDB" id="A0A8J5XYG6"/>
<sequence length="609" mass="63701">MLASLEQRASKLLETLDEKTSAKIGETRAAAPSGLHGSDVSTLLGGRLMSAAAAGAPGVVDAPADPAASPSLAPSTPARSSGASLTPTPATVLPADGSQAAPPHDAVAAAAPAQRKEQLALLAADLQVVLQHGHALHARLQKEGMGRQTLALRVRELERAREDDTERAAEREAALRAQLSALEAREASVRAQVGRGHDERRLRDEEVRALEGRLKEHATLASTAAAEGERLRGALAAQASALAAVRDDLESSQRELAALQAAKLERERQLDARGSALEARAAELATALSAAARAADGRAADLVAAMAALDGARADAARERAAREAAEAASARAAAELAETVLRAGPAREHAAGEPTAADDGGESDAGAHSRVAAVAAELEGTRAELAASEARGRALEAELVALRAETADAARVRGSGARAQSSDELLLRTLGGEGAPASDTERLRAQLEQMGARLSEQHELVTQLRSDRAALQLELDAETKRRRLAEQLGARKPHADADSLESGGGVGDGFSPAQRMQLKRRWAHRPNVARVMEVVDEAAQLLDRGSLHTTRFLSHNPYVRLVVACYVLLLHLWVLVVLMHVAPGSRSRAHSHAHPAHMLRAQSVGPGS</sequence>
<feature type="coiled-coil region" evidence="7">
    <location>
        <begin position="379"/>
        <end position="406"/>
    </location>
</feature>
<evidence type="ECO:0000256" key="2">
    <source>
        <dbReference type="ARBA" id="ARBA00022692"/>
    </source>
</evidence>
<evidence type="ECO:0000256" key="7">
    <source>
        <dbReference type="SAM" id="Coils"/>
    </source>
</evidence>
<keyword evidence="11" id="KW-1185">Reference proteome</keyword>
<dbReference type="PANTHER" id="PTHR13815">
    <property type="entry name" value="GOLGIN-84"/>
    <property type="match status" value="1"/>
</dbReference>
<dbReference type="Proteomes" id="UP000751190">
    <property type="component" value="Unassembled WGS sequence"/>
</dbReference>
<dbReference type="PANTHER" id="PTHR13815:SF7">
    <property type="entry name" value="GOLGIN SUBFAMILY A MEMBER 5"/>
    <property type="match status" value="1"/>
</dbReference>
<dbReference type="InterPro" id="IPR019177">
    <property type="entry name" value="Golgin_subfamily_A_member_5"/>
</dbReference>
<feature type="coiled-coil region" evidence="7">
    <location>
        <begin position="242"/>
        <end position="269"/>
    </location>
</feature>
<evidence type="ECO:0000256" key="8">
    <source>
        <dbReference type="SAM" id="MobiDB-lite"/>
    </source>
</evidence>
<comment type="caution">
    <text evidence="10">The sequence shown here is derived from an EMBL/GenBank/DDBJ whole genome shotgun (WGS) entry which is preliminary data.</text>
</comment>
<feature type="region of interest" description="Disordered" evidence="8">
    <location>
        <begin position="488"/>
        <end position="511"/>
    </location>
</feature>
<organism evidence="10 11">
    <name type="scientific">Diacronema lutheri</name>
    <name type="common">Unicellular marine alga</name>
    <name type="synonym">Monochrysis lutheri</name>
    <dbReference type="NCBI Taxonomy" id="2081491"/>
    <lineage>
        <taxon>Eukaryota</taxon>
        <taxon>Haptista</taxon>
        <taxon>Haptophyta</taxon>
        <taxon>Pavlovophyceae</taxon>
        <taxon>Pavlovales</taxon>
        <taxon>Pavlovaceae</taxon>
        <taxon>Diacronema</taxon>
    </lineage>
</organism>
<evidence type="ECO:0000256" key="9">
    <source>
        <dbReference type="SAM" id="Phobius"/>
    </source>
</evidence>
<evidence type="ECO:0000313" key="10">
    <source>
        <dbReference type="EMBL" id="KAG8470807.1"/>
    </source>
</evidence>
<feature type="compositionally biased region" description="Low complexity" evidence="8">
    <location>
        <begin position="63"/>
        <end position="81"/>
    </location>
</feature>
<dbReference type="GO" id="GO:0000301">
    <property type="term" value="P:retrograde transport, vesicle recycling within Golgi"/>
    <property type="evidence" value="ECO:0007669"/>
    <property type="project" value="TreeGrafter"/>
</dbReference>
<name>A0A8J5XYG6_DIALT</name>
<keyword evidence="3 9" id="KW-1133">Transmembrane helix</keyword>
<keyword evidence="4" id="KW-0333">Golgi apparatus</keyword>
<proteinExistence type="predicted"/>
<feature type="region of interest" description="Disordered" evidence="8">
    <location>
        <begin position="344"/>
        <end position="369"/>
    </location>
</feature>
<evidence type="ECO:0000256" key="6">
    <source>
        <dbReference type="ARBA" id="ARBA00023136"/>
    </source>
</evidence>
<evidence type="ECO:0000256" key="3">
    <source>
        <dbReference type="ARBA" id="ARBA00022989"/>
    </source>
</evidence>
<gene>
    <name evidence="10" type="ORF">KFE25_009228</name>
</gene>
<comment type="subcellular location">
    <subcellularLocation>
        <location evidence="1">Golgi apparatus membrane</location>
        <topology evidence="1">Single-pass membrane protein</topology>
    </subcellularLocation>
</comment>
<evidence type="ECO:0000313" key="11">
    <source>
        <dbReference type="Proteomes" id="UP000751190"/>
    </source>
</evidence>
<keyword evidence="5 7" id="KW-0175">Coiled coil</keyword>
<feature type="compositionally biased region" description="Basic residues" evidence="8">
    <location>
        <begin position="588"/>
        <end position="598"/>
    </location>
</feature>
<dbReference type="OrthoDB" id="10620956at2759"/>
<feature type="coiled-coil region" evidence="7">
    <location>
        <begin position="147"/>
        <end position="185"/>
    </location>
</feature>
<keyword evidence="2 9" id="KW-0812">Transmembrane</keyword>
<dbReference type="GO" id="GO:0000139">
    <property type="term" value="C:Golgi membrane"/>
    <property type="evidence" value="ECO:0007669"/>
    <property type="project" value="UniProtKB-SubCell"/>
</dbReference>
<feature type="compositionally biased region" description="Low complexity" evidence="8">
    <location>
        <begin position="100"/>
        <end position="112"/>
    </location>
</feature>
<dbReference type="EMBL" id="JAGTXO010000001">
    <property type="protein sequence ID" value="KAG8470807.1"/>
    <property type="molecule type" value="Genomic_DNA"/>
</dbReference>
<feature type="region of interest" description="Disordered" evidence="8">
    <location>
        <begin position="587"/>
        <end position="609"/>
    </location>
</feature>
<feature type="region of interest" description="Disordered" evidence="8">
    <location>
        <begin position="63"/>
        <end position="112"/>
    </location>
</feature>
<keyword evidence="6 9" id="KW-0472">Membrane</keyword>
<reference evidence="10" key="1">
    <citation type="submission" date="2021-05" db="EMBL/GenBank/DDBJ databases">
        <title>The genome of the haptophyte Pavlova lutheri (Diacronema luteri, Pavlovales) - a model for lipid biosynthesis in eukaryotic algae.</title>
        <authorList>
            <person name="Hulatt C.J."/>
            <person name="Posewitz M.C."/>
        </authorList>
    </citation>
    <scope>NUCLEOTIDE SEQUENCE</scope>
    <source>
        <strain evidence="10">NIVA-4/92</strain>
    </source>
</reference>
<evidence type="ECO:0000256" key="5">
    <source>
        <dbReference type="ARBA" id="ARBA00023054"/>
    </source>
</evidence>
<dbReference type="GO" id="GO:0031985">
    <property type="term" value="C:Golgi cisterna"/>
    <property type="evidence" value="ECO:0007669"/>
    <property type="project" value="TreeGrafter"/>
</dbReference>
<evidence type="ECO:0000256" key="1">
    <source>
        <dbReference type="ARBA" id="ARBA00004194"/>
    </source>
</evidence>
<protein>
    <submittedName>
        <fullName evidence="10">Uncharacterized protein</fullName>
    </submittedName>
</protein>
<dbReference type="OMA" id="QQEYMST"/>
<evidence type="ECO:0000256" key="4">
    <source>
        <dbReference type="ARBA" id="ARBA00023034"/>
    </source>
</evidence>
<accession>A0A8J5XYG6</accession>
<dbReference type="Pfam" id="PF09787">
    <property type="entry name" value="Golgin_A5"/>
    <property type="match status" value="1"/>
</dbReference>